<organism evidence="3 4">
    <name type="scientific">Thermosulfurimonas marina</name>
    <dbReference type="NCBI Taxonomy" id="2047767"/>
    <lineage>
        <taxon>Bacteria</taxon>
        <taxon>Pseudomonadati</taxon>
        <taxon>Thermodesulfobacteriota</taxon>
        <taxon>Thermodesulfobacteria</taxon>
        <taxon>Thermodesulfobacteriales</taxon>
        <taxon>Thermodesulfobacteriaceae</taxon>
        <taxon>Thermosulfurimonas</taxon>
    </lineage>
</organism>
<name>A0A6H1WSM4_9BACT</name>
<feature type="domain" description="YMGG-like Gly-zipper" evidence="2">
    <location>
        <begin position="92"/>
        <end position="131"/>
    </location>
</feature>
<accession>A0A6H1WSM4</accession>
<sequence length="202" mass="21987">MQDLCPRPALSCRLPFRRFRRRIRKFRRRESAAFSLISWETRVSGFGTPLDLSSGKRGKEVKGMRRKGLWAIFLAGVLLAGCTTTQGSAPYQGAGLGAAVGAVSGALLDRHNPWRGAVIGGAAGAVLGGGITALSVEASKEAVARGQPVVYQEGSTVVEATPREYNQKTYCHKVHKRIWRHGRLVADRIEEVCEGTKTGNYY</sequence>
<evidence type="ECO:0000259" key="2">
    <source>
        <dbReference type="Pfam" id="PF13441"/>
    </source>
</evidence>
<dbReference type="Pfam" id="PF13441">
    <property type="entry name" value="Gly-zipper_YMGG"/>
    <property type="match status" value="1"/>
</dbReference>
<keyword evidence="1" id="KW-0812">Transmembrane</keyword>
<dbReference type="KEGG" id="tmai:FVE67_04780"/>
<keyword evidence="1" id="KW-1133">Transmembrane helix</keyword>
<evidence type="ECO:0000313" key="3">
    <source>
        <dbReference type="EMBL" id="QJA06154.1"/>
    </source>
</evidence>
<dbReference type="AlphaFoldDB" id="A0A6H1WSM4"/>
<feature type="transmembrane region" description="Helical" evidence="1">
    <location>
        <begin position="117"/>
        <end position="136"/>
    </location>
</feature>
<gene>
    <name evidence="3" type="ORF">FVE67_04780</name>
</gene>
<evidence type="ECO:0000256" key="1">
    <source>
        <dbReference type="SAM" id="Phobius"/>
    </source>
</evidence>
<dbReference type="InterPro" id="IPR027367">
    <property type="entry name" value="Gly-zipper_YMGG"/>
</dbReference>
<protein>
    <submittedName>
        <fullName evidence="3">Glycine zipper 2TM domain-containing protein</fullName>
    </submittedName>
</protein>
<keyword evidence="4" id="KW-1185">Reference proteome</keyword>
<keyword evidence="1" id="KW-0472">Membrane</keyword>
<proteinExistence type="predicted"/>
<evidence type="ECO:0000313" key="4">
    <source>
        <dbReference type="Proteomes" id="UP000501253"/>
    </source>
</evidence>
<reference evidence="3 4" key="1">
    <citation type="submission" date="2019-08" db="EMBL/GenBank/DDBJ databases">
        <title>Complete genome sequence of Thermosulfurimonas marina SU872T, an anaerobic thermophilic chemolithoautotrophic bacterium isolated from a shallow marine hydrothermal vent.</title>
        <authorList>
            <person name="Allioux M."/>
            <person name="Jebbar M."/>
            <person name="Slobodkina G."/>
            <person name="Slobodkin A."/>
            <person name="Moalic Y."/>
            <person name="Frolova A."/>
            <person name="Shao Z."/>
            <person name="Alain K."/>
        </authorList>
    </citation>
    <scope>NUCLEOTIDE SEQUENCE [LARGE SCALE GENOMIC DNA]</scope>
    <source>
        <strain evidence="3 4">SU872</strain>
    </source>
</reference>
<dbReference type="Proteomes" id="UP000501253">
    <property type="component" value="Chromosome"/>
</dbReference>
<dbReference type="EMBL" id="CP042909">
    <property type="protein sequence ID" value="QJA06154.1"/>
    <property type="molecule type" value="Genomic_DNA"/>
</dbReference>
<feature type="transmembrane region" description="Helical" evidence="1">
    <location>
        <begin position="69"/>
        <end position="89"/>
    </location>
</feature>